<dbReference type="CDD" id="cd09917">
    <property type="entry name" value="F-box_SF"/>
    <property type="match status" value="1"/>
</dbReference>
<evidence type="ECO:0000259" key="1">
    <source>
        <dbReference type="SMART" id="SM00256"/>
    </source>
</evidence>
<dbReference type="Pfam" id="PF00646">
    <property type="entry name" value="F-box"/>
    <property type="match status" value="1"/>
</dbReference>
<evidence type="ECO:0000313" key="3">
    <source>
        <dbReference type="Proteomes" id="UP000800094"/>
    </source>
</evidence>
<proteinExistence type="predicted"/>
<keyword evidence="3" id="KW-1185">Reference proteome</keyword>
<dbReference type="AlphaFoldDB" id="A0A6A6I7Z1"/>
<evidence type="ECO:0000313" key="2">
    <source>
        <dbReference type="EMBL" id="KAF2246082.1"/>
    </source>
</evidence>
<accession>A0A6A6I7Z1</accession>
<protein>
    <recommendedName>
        <fullName evidence="1">F-box domain-containing protein</fullName>
    </recommendedName>
</protein>
<gene>
    <name evidence="2" type="ORF">BU26DRAFT_607350</name>
</gene>
<dbReference type="InterPro" id="IPR036047">
    <property type="entry name" value="F-box-like_dom_sf"/>
</dbReference>
<name>A0A6A6I7Z1_9PLEO</name>
<dbReference type="SUPFAM" id="SSF81383">
    <property type="entry name" value="F-box domain"/>
    <property type="match status" value="1"/>
</dbReference>
<sequence>MPPGMQAGDLPYVRELIEVIFLNLDFVDLMRVRRVCRFWRQTITGAPSLQRILFKRAETTRKENYGFSRAIEDYHGPLDPEISRAINDWQFALRRFLDQPPTQDTLGVLDHANGSVAMHLVRTDRFAAGWPIDILDMFCQPCGSFHNIILEAHLHPLFRHFKPHLVCFRSWGFRLIITAALQRWDFFLHRPSVTFIRNSLDQTLDVYDTLRNIVHTMRAYGLEADMLTRPLCSRLIVTNTITLQVEEHHQGVTVGQGATLMVKLCHESLTSLRNTVVEGRAREDPEGKEIDRCTILGEIDRVLTLVKALL</sequence>
<reference evidence="2" key="1">
    <citation type="journal article" date="2020" name="Stud. Mycol.">
        <title>101 Dothideomycetes genomes: a test case for predicting lifestyles and emergence of pathogens.</title>
        <authorList>
            <person name="Haridas S."/>
            <person name="Albert R."/>
            <person name="Binder M."/>
            <person name="Bloem J."/>
            <person name="Labutti K."/>
            <person name="Salamov A."/>
            <person name="Andreopoulos B."/>
            <person name="Baker S."/>
            <person name="Barry K."/>
            <person name="Bills G."/>
            <person name="Bluhm B."/>
            <person name="Cannon C."/>
            <person name="Castanera R."/>
            <person name="Culley D."/>
            <person name="Daum C."/>
            <person name="Ezra D."/>
            <person name="Gonzalez J."/>
            <person name="Henrissat B."/>
            <person name="Kuo A."/>
            <person name="Liang C."/>
            <person name="Lipzen A."/>
            <person name="Lutzoni F."/>
            <person name="Magnuson J."/>
            <person name="Mondo S."/>
            <person name="Nolan M."/>
            <person name="Ohm R."/>
            <person name="Pangilinan J."/>
            <person name="Park H.-J."/>
            <person name="Ramirez L."/>
            <person name="Alfaro M."/>
            <person name="Sun H."/>
            <person name="Tritt A."/>
            <person name="Yoshinaga Y."/>
            <person name="Zwiers L.-H."/>
            <person name="Turgeon B."/>
            <person name="Goodwin S."/>
            <person name="Spatafora J."/>
            <person name="Crous P."/>
            <person name="Grigoriev I."/>
        </authorList>
    </citation>
    <scope>NUCLEOTIDE SEQUENCE</scope>
    <source>
        <strain evidence="2">CBS 122368</strain>
    </source>
</reference>
<dbReference type="InterPro" id="IPR001810">
    <property type="entry name" value="F-box_dom"/>
</dbReference>
<dbReference type="SMART" id="SM00256">
    <property type="entry name" value="FBOX"/>
    <property type="match status" value="1"/>
</dbReference>
<dbReference type="GeneID" id="54589074"/>
<feature type="domain" description="F-box" evidence="1">
    <location>
        <begin position="10"/>
        <end position="52"/>
    </location>
</feature>
<dbReference type="RefSeq" id="XP_033681086.1">
    <property type="nucleotide sequence ID" value="XM_033835744.1"/>
</dbReference>
<dbReference type="EMBL" id="ML987199">
    <property type="protein sequence ID" value="KAF2246082.1"/>
    <property type="molecule type" value="Genomic_DNA"/>
</dbReference>
<dbReference type="OrthoDB" id="3800738at2759"/>
<organism evidence="2 3">
    <name type="scientific">Trematosphaeria pertusa</name>
    <dbReference type="NCBI Taxonomy" id="390896"/>
    <lineage>
        <taxon>Eukaryota</taxon>
        <taxon>Fungi</taxon>
        <taxon>Dikarya</taxon>
        <taxon>Ascomycota</taxon>
        <taxon>Pezizomycotina</taxon>
        <taxon>Dothideomycetes</taxon>
        <taxon>Pleosporomycetidae</taxon>
        <taxon>Pleosporales</taxon>
        <taxon>Massarineae</taxon>
        <taxon>Trematosphaeriaceae</taxon>
        <taxon>Trematosphaeria</taxon>
    </lineage>
</organism>
<dbReference type="Gene3D" id="1.20.1280.50">
    <property type="match status" value="1"/>
</dbReference>
<dbReference type="Proteomes" id="UP000800094">
    <property type="component" value="Unassembled WGS sequence"/>
</dbReference>